<protein>
    <submittedName>
        <fullName evidence="2">Uncharacterized protein</fullName>
    </submittedName>
</protein>
<sequence>MQISNRSIEDYKNHNYTNKLLLKASNIHMKPNETISPIRKKSMMDSNIPSIYNETDRMTDRIRLQMREKNKSCCNMPDEDISDSPFQKYSQFVIMNQNVKQLMIGIEKKLKNFKFAKENDHNSCASIIAKMKCFCLDNCCFDFYRCTDLILLKYLIYLLIQELNSNKISDSTSCLSDQPPPQIKNLIKDAIAIMHETVEELKNKQLIDKNNNKSIDQLNKQIKKMQQVMGGSNQSYDVFTTPQSNIKKIDLLLKQQSATQKREINQTSPSLNSEKIIQFQIDELSMKNDQIQKLNGKIKDQEQQIKILTQQIAEVNLSLQISQKSLQNKESEMKDLIKKTDKLLETTSQALKDKEAYQNTYKSIKQDHDQLKTLFDDLQKSNQSIIQEYHVLRQSQNDSQDSDMQRYKQDDERFKQDRELLDKNNVIKQLKADGLSLGQQLKDISNKIMQISPDILPKSLQQLQRDLYLQESKINEKLNNIQYVQLEQNNKPNSLQKLQQKQIVNQNQNQFLNQYQNQNQQFEHQLKSIKSHSDIMTMILIQCEVIEKFIN</sequence>
<dbReference type="OMA" id="IAIMHET"/>
<evidence type="ECO:0000313" key="3">
    <source>
        <dbReference type="Proteomes" id="UP000683925"/>
    </source>
</evidence>
<dbReference type="EMBL" id="CAJJDP010000032">
    <property type="protein sequence ID" value="CAD8156805.1"/>
    <property type="molecule type" value="Genomic_DNA"/>
</dbReference>
<keyword evidence="1" id="KW-0175">Coiled coil</keyword>
<reference evidence="2" key="1">
    <citation type="submission" date="2021-01" db="EMBL/GenBank/DDBJ databases">
        <authorList>
            <consortium name="Genoscope - CEA"/>
            <person name="William W."/>
        </authorList>
    </citation>
    <scope>NUCLEOTIDE SEQUENCE</scope>
</reference>
<dbReference type="Proteomes" id="UP000683925">
    <property type="component" value="Unassembled WGS sequence"/>
</dbReference>
<accession>A0A8S1TVR0</accession>
<evidence type="ECO:0000256" key="1">
    <source>
        <dbReference type="SAM" id="Coils"/>
    </source>
</evidence>
<dbReference type="OrthoDB" id="300712at2759"/>
<gene>
    <name evidence="2" type="ORF">POCTA_138.1.T0320307</name>
</gene>
<organism evidence="2 3">
    <name type="scientific">Paramecium octaurelia</name>
    <dbReference type="NCBI Taxonomy" id="43137"/>
    <lineage>
        <taxon>Eukaryota</taxon>
        <taxon>Sar</taxon>
        <taxon>Alveolata</taxon>
        <taxon>Ciliophora</taxon>
        <taxon>Intramacronucleata</taxon>
        <taxon>Oligohymenophorea</taxon>
        <taxon>Peniculida</taxon>
        <taxon>Parameciidae</taxon>
        <taxon>Paramecium</taxon>
    </lineage>
</organism>
<name>A0A8S1TVR0_PAROT</name>
<dbReference type="AlphaFoldDB" id="A0A8S1TVR0"/>
<feature type="coiled-coil region" evidence="1">
    <location>
        <begin position="505"/>
        <end position="532"/>
    </location>
</feature>
<evidence type="ECO:0000313" key="2">
    <source>
        <dbReference type="EMBL" id="CAD8156805.1"/>
    </source>
</evidence>
<feature type="coiled-coil region" evidence="1">
    <location>
        <begin position="284"/>
        <end position="374"/>
    </location>
</feature>
<keyword evidence="3" id="KW-1185">Reference proteome</keyword>
<proteinExistence type="predicted"/>
<comment type="caution">
    <text evidence="2">The sequence shown here is derived from an EMBL/GenBank/DDBJ whole genome shotgun (WGS) entry which is preliminary data.</text>
</comment>